<feature type="domain" description="DUF5977" evidence="2">
    <location>
        <begin position="1275"/>
        <end position="1340"/>
    </location>
</feature>
<evidence type="ECO:0000259" key="2">
    <source>
        <dbReference type="Pfam" id="PF19404"/>
    </source>
</evidence>
<organism evidence="3 4">
    <name type="scientific">Niastella caeni</name>
    <dbReference type="NCBI Taxonomy" id="2569763"/>
    <lineage>
        <taxon>Bacteria</taxon>
        <taxon>Pseudomonadati</taxon>
        <taxon>Bacteroidota</taxon>
        <taxon>Chitinophagia</taxon>
        <taxon>Chitinophagales</taxon>
        <taxon>Chitinophagaceae</taxon>
        <taxon>Niastella</taxon>
    </lineage>
</organism>
<dbReference type="SUPFAM" id="SSF49785">
    <property type="entry name" value="Galactose-binding domain-like"/>
    <property type="match status" value="1"/>
</dbReference>
<comment type="caution">
    <text evidence="3">The sequence shown here is derived from an EMBL/GenBank/DDBJ whole genome shotgun (WGS) entry which is preliminary data.</text>
</comment>
<accession>A0A4S8HUE2</accession>
<reference evidence="3 4" key="1">
    <citation type="submission" date="2019-04" db="EMBL/GenBank/DDBJ databases">
        <title>Niastella caeni sp. nov., isolated from activated sludge.</title>
        <authorList>
            <person name="Sheng M."/>
        </authorList>
    </citation>
    <scope>NUCLEOTIDE SEQUENCE [LARGE SCALE GENOMIC DNA]</scope>
    <source>
        <strain evidence="3 4">HX-2-15</strain>
    </source>
</reference>
<gene>
    <name evidence="3" type="ORF">FAM09_11960</name>
</gene>
<dbReference type="InterPro" id="IPR046020">
    <property type="entry name" value="DUF5977"/>
</dbReference>
<proteinExistence type="predicted"/>
<dbReference type="Proteomes" id="UP000306918">
    <property type="component" value="Unassembled WGS sequence"/>
</dbReference>
<evidence type="ECO:0000313" key="4">
    <source>
        <dbReference type="Proteomes" id="UP000306918"/>
    </source>
</evidence>
<feature type="chain" id="PRO_5020808612" description="DUF5977 domain-containing protein" evidence="1">
    <location>
        <begin position="30"/>
        <end position="1509"/>
    </location>
</feature>
<dbReference type="OrthoDB" id="680656at2"/>
<feature type="domain" description="DUF5977" evidence="2">
    <location>
        <begin position="1344"/>
        <end position="1408"/>
    </location>
</feature>
<dbReference type="RefSeq" id="WP_136577355.1">
    <property type="nucleotide sequence ID" value="NZ_STFF01000003.1"/>
</dbReference>
<evidence type="ECO:0000256" key="1">
    <source>
        <dbReference type="SAM" id="SignalP"/>
    </source>
</evidence>
<keyword evidence="4" id="KW-1185">Reference proteome</keyword>
<name>A0A4S8HUE2_9BACT</name>
<dbReference type="InterPro" id="IPR008979">
    <property type="entry name" value="Galactose-bd-like_sf"/>
</dbReference>
<dbReference type="Gene3D" id="2.60.120.260">
    <property type="entry name" value="Galactose-binding domain-like"/>
    <property type="match status" value="1"/>
</dbReference>
<dbReference type="Pfam" id="PF19404">
    <property type="entry name" value="DUF5977"/>
    <property type="match status" value="3"/>
</dbReference>
<feature type="signal peptide" evidence="1">
    <location>
        <begin position="1"/>
        <end position="29"/>
    </location>
</feature>
<dbReference type="EMBL" id="STFF01000003">
    <property type="protein sequence ID" value="THU39223.1"/>
    <property type="molecule type" value="Genomic_DNA"/>
</dbReference>
<sequence>MNIFQFRQLVISSLLITLFALINQIDVHAQSDPDIERPPIRVPSANAASLGKYGDIPVSQYTGIANVSIPIQTLEYAGLSVPISLSYHGGGIRVEEEASWTGLGWSLNAGGVITRSIRGLDDFPEYGSNPGRGYFKEDAIPSLNHPINPYVYEHYTQGEYTMVHAFSNYGSYNYPIIDYQLSIAGGNRDGQPDIFNFNFNGISGKFLIDKKRNATESYHVVLYSKANLKVQLANNDLTGQQGFTITDEAGNVYWFQQLEVSRSRSGPCRTGKLLYDPSMLPEPGWWYQVAELNRDIRNDNFANFYHPYSQLVYNNYISSWYLTKMVNSAGAEINFTYNQLSQYIKSLPTRSQKVVSTEVTVNPYAFNFSFTINETKNVYLQQISYPGTTVTFNTSDRIDMQPVNNVYAKKLDNIEFRYSNNLKNKWYLYYGYMNSGSGMPDYISKRLKLDYVQQGDGGNYGPRYLFEYNNTNSLILPDKDSYAQDHYGYYNGQLSNDSKPYFVEYMPYYMASNAPFSWIGQQACDRSVHAEFVEAGLLKKITYPTGGVTSFTYESNDFANGDRMNYYAGNYHLVEGNQDIHDIPSLGAIADDRVTQGAGCRIKEITNYEYAGKITSRKVFTYTQYVGGGLSTGKIMFAMKHFSFETWSTSPSYKLFSYNQYANPSSAAGSPLGYSKVQELQYDAQNHYNGYIEYTFENEVESNSSMFIYKHPCPVPSPDRWEYTPDQSTPYFVFCPLPNMVNRREVYPINIPNVIHASNGNNIEYSVYNANGNLVYQKVNVYEEKDKEKIKCIENHPRTGNGDVFSIIFSETAAFKALTQSTVYQDGATSITKYSYDPNFKHYKAVSIETSNSKKETVTANFKYFTDYNVTAASGPAALGIKSLADKYILSPVEIIKQKAVNGNTVITSAACFEYAAGNGKMQNVYAADIKAPVATASFANSTVNASGVFTKDPTYESKTSVGSFNNLGAPNDITTVSERSAYLYGYNQAYPIALVANAKSNEVFFDGFEEAGSWSGVVYDNTKARTGFQSGKIEKTTAGELYYHSTKWLDVALAAPVKYKYSGWVYSNGPGVEIFFFMKRAGESGYFSYVDAIATSTTGQWVYLEKEYTVPADVVALNMRIDNNGGGTVWFDDIRLHPSAAQMTTYTYDPLIGITSQTDIANRPSYYEYDALGRLIVIRDQDRNVLKKLCYNFSGNPQNCDNVLLYSNMGISGNFTKNDCGSGYIPGTVTYNVYPGTYTSTVSQATVDQQAIDDLNANGQNYANANGACTLIVYYNVFKSGMFQRNTCTQAGYEGSWVTYHVLAGTYSSLISQEDANQKAQNEINANGQNYANTNGTCNPKVYYNVYKSGLFQRNTCDAGYLGSWVKYEVLAGKYSSLISQEYVDQQAQSDIDANGQHYTNVMGTCTLIPTSVNIKNSNNTSREFYVTFTNTSTNTVYNFLIYPNGGGASLGTIPIATYNISITPAQPGGSTEYEWWVGSLYQAGGTSISMTGENLSSGEINIRIDLY</sequence>
<evidence type="ECO:0000313" key="3">
    <source>
        <dbReference type="EMBL" id="THU39223.1"/>
    </source>
</evidence>
<keyword evidence="1" id="KW-0732">Signal</keyword>
<protein>
    <recommendedName>
        <fullName evidence="2">DUF5977 domain-containing protein</fullName>
    </recommendedName>
</protein>
<feature type="domain" description="DUF5977" evidence="2">
    <location>
        <begin position="1207"/>
        <end position="1271"/>
    </location>
</feature>